<keyword evidence="3" id="KW-1185">Reference proteome</keyword>
<name>A0A8X7XYT2_POPTO</name>
<gene>
    <name evidence="2" type="ORF">POTOM_055849</name>
</gene>
<dbReference type="Proteomes" id="UP000886885">
    <property type="component" value="Chromosome 18A"/>
</dbReference>
<dbReference type="OrthoDB" id="1937829at2759"/>
<dbReference type="PANTHER" id="PTHR47926">
    <property type="entry name" value="PENTATRICOPEPTIDE REPEAT-CONTAINING PROTEIN"/>
    <property type="match status" value="1"/>
</dbReference>
<accession>A0A8X7XYT2</accession>
<dbReference type="InterPro" id="IPR046960">
    <property type="entry name" value="PPR_At4g14850-like_plant"/>
</dbReference>
<proteinExistence type="predicted"/>
<organism evidence="2 3">
    <name type="scientific">Populus tomentosa</name>
    <name type="common">Chinese white poplar</name>
    <dbReference type="NCBI Taxonomy" id="118781"/>
    <lineage>
        <taxon>Eukaryota</taxon>
        <taxon>Viridiplantae</taxon>
        <taxon>Streptophyta</taxon>
        <taxon>Embryophyta</taxon>
        <taxon>Tracheophyta</taxon>
        <taxon>Spermatophyta</taxon>
        <taxon>Magnoliopsida</taxon>
        <taxon>eudicotyledons</taxon>
        <taxon>Gunneridae</taxon>
        <taxon>Pentapetalae</taxon>
        <taxon>rosids</taxon>
        <taxon>fabids</taxon>
        <taxon>Malpighiales</taxon>
        <taxon>Salicaceae</taxon>
        <taxon>Saliceae</taxon>
        <taxon>Populus</taxon>
    </lineage>
</organism>
<dbReference type="EMBL" id="JAAWWB010000035">
    <property type="protein sequence ID" value="KAG6740400.1"/>
    <property type="molecule type" value="Genomic_DNA"/>
</dbReference>
<reference evidence="2" key="1">
    <citation type="journal article" date="2020" name="bioRxiv">
        <title>Hybrid origin of Populus tomentosa Carr. identified through genome sequencing and phylogenomic analysis.</title>
        <authorList>
            <person name="An X."/>
            <person name="Gao K."/>
            <person name="Chen Z."/>
            <person name="Li J."/>
            <person name="Yang X."/>
            <person name="Yang X."/>
            <person name="Zhou J."/>
            <person name="Guo T."/>
            <person name="Zhao T."/>
            <person name="Huang S."/>
            <person name="Miao D."/>
            <person name="Khan W.U."/>
            <person name="Rao P."/>
            <person name="Ye M."/>
            <person name="Lei B."/>
            <person name="Liao W."/>
            <person name="Wang J."/>
            <person name="Ji L."/>
            <person name="Li Y."/>
            <person name="Guo B."/>
            <person name="Mustafa N.S."/>
            <person name="Li S."/>
            <person name="Yun Q."/>
            <person name="Keller S.R."/>
            <person name="Mao J."/>
            <person name="Zhang R."/>
            <person name="Strauss S.H."/>
        </authorList>
    </citation>
    <scope>NUCLEOTIDE SEQUENCE</scope>
    <source>
        <strain evidence="2">GM15</strain>
        <tissue evidence="2">Leaf</tissue>
    </source>
</reference>
<sequence>MGLSGATPNDFTFSMSLKAPGNSITYMFSNYGRTTEASRMFEVMLIRNLHIEGFHCLRAIKEGNQTHGLLIASGFLHSANTTIAGALVVLYVKCGKFFEARRVFSRIEEKDVISWTPLIHGNALEGNLAEFHGLV</sequence>
<keyword evidence="1" id="KW-0472">Membrane</keyword>
<dbReference type="Pfam" id="PF01535">
    <property type="entry name" value="PPR"/>
    <property type="match status" value="1"/>
</dbReference>
<keyword evidence="1" id="KW-0812">Transmembrane</keyword>
<feature type="transmembrane region" description="Helical" evidence="1">
    <location>
        <begin position="69"/>
        <end position="92"/>
    </location>
</feature>
<evidence type="ECO:0008006" key="4">
    <source>
        <dbReference type="Google" id="ProtNLM"/>
    </source>
</evidence>
<dbReference type="PANTHER" id="PTHR47926:SF347">
    <property type="entry name" value="PENTATRICOPEPTIDE REPEAT-CONTAINING PROTEIN"/>
    <property type="match status" value="1"/>
</dbReference>
<keyword evidence="1" id="KW-1133">Transmembrane helix</keyword>
<dbReference type="InterPro" id="IPR002885">
    <property type="entry name" value="PPR_rpt"/>
</dbReference>
<dbReference type="GO" id="GO:0003723">
    <property type="term" value="F:RNA binding"/>
    <property type="evidence" value="ECO:0007669"/>
    <property type="project" value="InterPro"/>
</dbReference>
<evidence type="ECO:0000313" key="3">
    <source>
        <dbReference type="Proteomes" id="UP000886885"/>
    </source>
</evidence>
<evidence type="ECO:0000256" key="1">
    <source>
        <dbReference type="SAM" id="Phobius"/>
    </source>
</evidence>
<dbReference type="AlphaFoldDB" id="A0A8X7XYT2"/>
<comment type="caution">
    <text evidence="2">The sequence shown here is derived from an EMBL/GenBank/DDBJ whole genome shotgun (WGS) entry which is preliminary data.</text>
</comment>
<dbReference type="GO" id="GO:0009451">
    <property type="term" value="P:RNA modification"/>
    <property type="evidence" value="ECO:0007669"/>
    <property type="project" value="InterPro"/>
</dbReference>
<evidence type="ECO:0000313" key="2">
    <source>
        <dbReference type="EMBL" id="KAG6740400.1"/>
    </source>
</evidence>
<protein>
    <recommendedName>
        <fullName evidence="4">Pentatricopeptide repeat-containing protein</fullName>
    </recommendedName>
</protein>